<dbReference type="GO" id="GO:0043139">
    <property type="term" value="F:5'-3' DNA helicase activity"/>
    <property type="evidence" value="ECO:0007669"/>
    <property type="project" value="UniProtKB-UniRule"/>
</dbReference>
<evidence type="ECO:0000259" key="5">
    <source>
        <dbReference type="SMART" id="SM00382"/>
    </source>
</evidence>
<dbReference type="InterPro" id="IPR010994">
    <property type="entry name" value="RuvA_2-like"/>
</dbReference>
<evidence type="ECO:0000313" key="7">
    <source>
        <dbReference type="Proteomes" id="UP000186777"/>
    </source>
</evidence>
<comment type="function">
    <text evidence="3">DNA-dependent ATPase and ATP-dependent 5'-3' DNA helicase. Has no activity on blunt DNA or DNA with 3'-overhangs, requires at least 10 bases of 5'-ssDNA for helicase activity.</text>
</comment>
<organism evidence="6 7">
    <name type="scientific">Phascolarctobacterium succinatutens</name>
    <dbReference type="NCBI Taxonomy" id="626940"/>
    <lineage>
        <taxon>Bacteria</taxon>
        <taxon>Bacillati</taxon>
        <taxon>Bacillota</taxon>
        <taxon>Negativicutes</taxon>
        <taxon>Acidaminococcales</taxon>
        <taxon>Acidaminococcaceae</taxon>
        <taxon>Phascolarctobacterium</taxon>
    </lineage>
</organism>
<dbReference type="Gene3D" id="3.40.50.300">
    <property type="entry name" value="P-loop containing nucleotide triphosphate hydrolases"/>
    <property type="match status" value="2"/>
</dbReference>
<evidence type="ECO:0000256" key="3">
    <source>
        <dbReference type="HAMAP-Rule" id="MF_01488"/>
    </source>
</evidence>
<dbReference type="GO" id="GO:0009338">
    <property type="term" value="C:exodeoxyribonuclease V complex"/>
    <property type="evidence" value="ECO:0007669"/>
    <property type="project" value="TreeGrafter"/>
</dbReference>
<dbReference type="Pfam" id="PF13538">
    <property type="entry name" value="UvrD_C_2"/>
    <property type="match status" value="1"/>
</dbReference>
<keyword evidence="3" id="KW-0378">Hydrolase</keyword>
<dbReference type="Pfam" id="PF13604">
    <property type="entry name" value="AAA_30"/>
    <property type="match status" value="1"/>
</dbReference>
<dbReference type="SUPFAM" id="SSF47781">
    <property type="entry name" value="RuvA domain 2-like"/>
    <property type="match status" value="1"/>
</dbReference>
<dbReference type="InterPro" id="IPR006345">
    <property type="entry name" value="RecD2"/>
</dbReference>
<dbReference type="GO" id="GO:0016887">
    <property type="term" value="F:ATP hydrolysis activity"/>
    <property type="evidence" value="ECO:0007669"/>
    <property type="project" value="RHEA"/>
</dbReference>
<dbReference type="InterPro" id="IPR050534">
    <property type="entry name" value="Coronavir_polyprotein_1ab"/>
</dbReference>
<evidence type="ECO:0000313" key="6">
    <source>
        <dbReference type="EMBL" id="OLA36862.1"/>
    </source>
</evidence>
<dbReference type="SUPFAM" id="SSF52540">
    <property type="entry name" value="P-loop containing nucleoside triphosphate hydrolases"/>
    <property type="match status" value="2"/>
</dbReference>
<feature type="binding site" evidence="3">
    <location>
        <begin position="344"/>
        <end position="348"/>
    </location>
    <ligand>
        <name>ATP</name>
        <dbReference type="ChEBI" id="CHEBI:30616"/>
    </ligand>
</feature>
<dbReference type="CDD" id="cd17933">
    <property type="entry name" value="DEXSc_RecD-like"/>
    <property type="match status" value="1"/>
</dbReference>
<dbReference type="HAMAP" id="MF_01488">
    <property type="entry name" value="RecD2"/>
    <property type="match status" value="1"/>
</dbReference>
<evidence type="ECO:0000259" key="4">
    <source>
        <dbReference type="SMART" id="SM00278"/>
    </source>
</evidence>
<dbReference type="Pfam" id="PF14520">
    <property type="entry name" value="HHH_5"/>
    <property type="match status" value="1"/>
</dbReference>
<dbReference type="Pfam" id="PF18335">
    <property type="entry name" value="SH3_13"/>
    <property type="match status" value="1"/>
</dbReference>
<dbReference type="EMBL" id="MNTG01000038">
    <property type="protein sequence ID" value="OLA36862.1"/>
    <property type="molecule type" value="Genomic_DNA"/>
</dbReference>
<keyword evidence="3" id="KW-0413">Isomerase</keyword>
<dbReference type="Gene3D" id="1.10.150.20">
    <property type="entry name" value="5' to 3' exonuclease, C-terminal subdomain"/>
    <property type="match status" value="1"/>
</dbReference>
<feature type="domain" description="AAA+ ATPase" evidence="5">
    <location>
        <begin position="333"/>
        <end position="476"/>
    </location>
</feature>
<dbReference type="Pfam" id="PF14490">
    <property type="entry name" value="HHH_RecD2"/>
    <property type="match status" value="1"/>
</dbReference>
<feature type="domain" description="Helix-hairpin-helix DNA-binding motif class 1" evidence="4">
    <location>
        <begin position="82"/>
        <end position="103"/>
    </location>
</feature>
<feature type="domain" description="Helix-hairpin-helix DNA-binding motif class 1" evidence="4">
    <location>
        <begin position="181"/>
        <end position="200"/>
    </location>
</feature>
<dbReference type="Pfam" id="PF23139">
    <property type="entry name" value="OB_YrrC"/>
    <property type="match status" value="1"/>
</dbReference>
<dbReference type="AlphaFoldDB" id="A0A1Q6R3B0"/>
<dbReference type="SMART" id="SM00278">
    <property type="entry name" value="HhH1"/>
    <property type="match status" value="3"/>
</dbReference>
<comment type="similarity">
    <text evidence="3">Belongs to the RecD family. RecD2 subfamily.</text>
</comment>
<dbReference type="GO" id="GO:0003677">
    <property type="term" value="F:DNA binding"/>
    <property type="evidence" value="ECO:0007669"/>
    <property type="project" value="UniProtKB-UniRule"/>
</dbReference>
<dbReference type="PANTHER" id="PTHR43788:SF6">
    <property type="entry name" value="DNA HELICASE B"/>
    <property type="match status" value="1"/>
</dbReference>
<keyword evidence="3 6" id="KW-0347">Helicase</keyword>
<keyword evidence="1 3" id="KW-0547">Nucleotide-binding</keyword>
<dbReference type="GO" id="GO:0006281">
    <property type="term" value="P:DNA repair"/>
    <property type="evidence" value="ECO:0007669"/>
    <property type="project" value="InterPro"/>
</dbReference>
<feature type="domain" description="Helix-hairpin-helix DNA-binding motif class 1" evidence="4">
    <location>
        <begin position="117"/>
        <end position="136"/>
    </location>
</feature>
<proteinExistence type="inferred from homology"/>
<dbReference type="InterPro" id="IPR003583">
    <property type="entry name" value="Hlx-hairpin-Hlx_DNA-bd_motif"/>
</dbReference>
<dbReference type="GO" id="GO:0017116">
    <property type="term" value="F:single-stranded DNA helicase activity"/>
    <property type="evidence" value="ECO:0007669"/>
    <property type="project" value="TreeGrafter"/>
</dbReference>
<dbReference type="InterPro" id="IPR055446">
    <property type="entry name" value="RecD2_N_OB"/>
</dbReference>
<keyword evidence="3" id="KW-0238">DNA-binding</keyword>
<dbReference type="GO" id="GO:0006310">
    <property type="term" value="P:DNA recombination"/>
    <property type="evidence" value="ECO:0007669"/>
    <property type="project" value="InterPro"/>
</dbReference>
<reference evidence="6 7" key="1">
    <citation type="journal article" date="2016" name="Nat. Biotechnol.">
        <title>Measurement of bacterial replication rates in microbial communities.</title>
        <authorList>
            <person name="Brown C.T."/>
            <person name="Olm M.R."/>
            <person name="Thomas B.C."/>
            <person name="Banfield J.F."/>
        </authorList>
    </citation>
    <scope>NUCLEOTIDE SEQUENCE [LARGE SCALE GENOMIC DNA]</scope>
    <source>
        <strain evidence="6">46_33</strain>
    </source>
</reference>
<dbReference type="CDD" id="cd18809">
    <property type="entry name" value="SF1_C_RecD"/>
    <property type="match status" value="1"/>
</dbReference>
<dbReference type="NCBIfam" id="TIGR01448">
    <property type="entry name" value="recD_rel"/>
    <property type="match status" value="1"/>
</dbReference>
<dbReference type="InterPro" id="IPR029493">
    <property type="entry name" value="RecD2-like_HHH"/>
</dbReference>
<comment type="catalytic activity">
    <reaction evidence="3">
        <text>ATP + H2O = ADP + phosphate + H(+)</text>
        <dbReference type="Rhea" id="RHEA:13065"/>
        <dbReference type="ChEBI" id="CHEBI:15377"/>
        <dbReference type="ChEBI" id="CHEBI:15378"/>
        <dbReference type="ChEBI" id="CHEBI:30616"/>
        <dbReference type="ChEBI" id="CHEBI:43474"/>
        <dbReference type="ChEBI" id="CHEBI:456216"/>
        <dbReference type="EC" id="5.6.2.3"/>
    </reaction>
</comment>
<dbReference type="GO" id="GO:0005524">
    <property type="term" value="F:ATP binding"/>
    <property type="evidence" value="ECO:0007669"/>
    <property type="project" value="UniProtKB-UniRule"/>
</dbReference>
<dbReference type="STRING" id="626940.BHW43_08390"/>
<protein>
    <recommendedName>
        <fullName evidence="3">ATP-dependent RecD2 DNA helicase</fullName>
        <ecNumber evidence="3">5.6.2.3</ecNumber>
    </recommendedName>
    <alternativeName>
        <fullName evidence="3">DNA 5'-3' helicase subunit RecD2</fullName>
    </alternativeName>
</protein>
<accession>A0A1Q6R3B0</accession>
<dbReference type="Gene3D" id="1.10.10.2220">
    <property type="match status" value="1"/>
</dbReference>
<gene>
    <name evidence="3" type="primary">recD2</name>
    <name evidence="6" type="ORF">BHW43_08390</name>
</gene>
<dbReference type="InterPro" id="IPR027417">
    <property type="entry name" value="P-loop_NTPase"/>
</dbReference>
<dbReference type="Gene3D" id="2.30.30.940">
    <property type="match status" value="1"/>
</dbReference>
<dbReference type="InterPro" id="IPR027785">
    <property type="entry name" value="UvrD-like_helicase_C"/>
</dbReference>
<dbReference type="EC" id="5.6.2.3" evidence="3"/>
<dbReference type="PANTHER" id="PTHR43788">
    <property type="entry name" value="DNA2/NAM7 HELICASE FAMILY MEMBER"/>
    <property type="match status" value="1"/>
</dbReference>
<evidence type="ECO:0000256" key="1">
    <source>
        <dbReference type="ARBA" id="ARBA00022741"/>
    </source>
</evidence>
<dbReference type="Proteomes" id="UP000186777">
    <property type="component" value="Unassembled WGS sequence"/>
</dbReference>
<dbReference type="InterPro" id="IPR041451">
    <property type="entry name" value="RecD2_SH13"/>
</dbReference>
<evidence type="ECO:0000256" key="2">
    <source>
        <dbReference type="ARBA" id="ARBA00022840"/>
    </source>
</evidence>
<sequence length="721" mass="78986">MEKLEAIVDDIVFQSDDGMFSVLRMESKAQGRFTAVYHGNAPYMGENVAMEGSWIEHARFGRQFDIQSLQVLQPTSVAGIERFLASGAVKGVGPVTAARIVEAFGTDTLEILGTYPERLAQVRGISAKKAAAIGESYSQLSGLRELMVFLEAHGVSSGYAARLQATYGATAITRIKENPYSLAEDITGIGFKTADRIAMAMGMEHDCEARLRAGIAYALTQAAGVGHTCVPEELLVRETARALAVDSAMVQEVFSSLLEQDLLRTEEMGGIRLIYPEYLYTAEVQTARRLLKLRDQAKPVTRVNADEVIAKWERDAGITLAEAQRQAIYASLEHGVFVLTGGPGTGKTTVVKGILNVLEQAGCRILLAAPTGRAARRLADSAGHPAATVHRLLEYQPTGDGLCFGKDDSDPLDAEAIIIDEASMLDISLTYHLLKAIPGGCRLIFVGDVDQLPSVGAGSVLKDMIRSGRMPVVRLENVFRQAEVSPIVRNAHKINRGQMPEFLAGADSEFALEEFANEQDAAEFVARTYAQLTSSGDWRRVQVLTPMHKNPCGVQNLNKLLQKYLNPPSAAKPEVNIPGNVLRVGDKVMQIRNNYEKDVFNGDIGRVIKIDGKNVTVAFPERPEGDYVTYAQGEVEELQLAYAMSVHKSQGSEYPYVILLMVQSHYIMLQRNLLYTAVTRAKEKVLIVGSKNAVRTAVENDKTKRRYSLLAERLQESSEVF</sequence>
<comment type="caution">
    <text evidence="6">The sequence shown here is derived from an EMBL/GenBank/DDBJ whole genome shotgun (WGS) entry which is preliminary data.</text>
</comment>
<dbReference type="InterPro" id="IPR003593">
    <property type="entry name" value="AAA+_ATPase"/>
</dbReference>
<dbReference type="RefSeq" id="WP_303680203.1">
    <property type="nucleotide sequence ID" value="NZ_DAWEJP010000023.1"/>
</dbReference>
<name>A0A1Q6R3B0_9FIRM</name>
<keyword evidence="2 3" id="KW-0067">ATP-binding</keyword>
<dbReference type="SMART" id="SM00382">
    <property type="entry name" value="AAA"/>
    <property type="match status" value="1"/>
</dbReference>